<evidence type="ECO:0000256" key="6">
    <source>
        <dbReference type="SAM" id="MobiDB-lite"/>
    </source>
</evidence>
<dbReference type="Pfam" id="PF05140">
    <property type="entry name" value="ResB"/>
    <property type="match status" value="1"/>
</dbReference>
<keyword evidence="2 7" id="KW-0812">Transmembrane</keyword>
<dbReference type="RefSeq" id="WP_380516478.1">
    <property type="nucleotide sequence ID" value="NZ_JBHEZX010000019.1"/>
</dbReference>
<proteinExistence type="predicted"/>
<gene>
    <name evidence="9" type="ORF">ACEZDG_31925</name>
</gene>
<dbReference type="PANTHER" id="PTHR31566:SF0">
    <property type="entry name" value="CYTOCHROME C BIOGENESIS PROTEIN CCS1, CHLOROPLASTIC"/>
    <property type="match status" value="1"/>
</dbReference>
<comment type="caution">
    <text evidence="9">The sequence shown here is derived from an EMBL/GenBank/DDBJ whole genome shotgun (WGS) entry which is preliminary data.</text>
</comment>
<dbReference type="EMBL" id="JBHEZX010000019">
    <property type="protein sequence ID" value="MFC1413879.1"/>
    <property type="molecule type" value="Genomic_DNA"/>
</dbReference>
<feature type="transmembrane region" description="Helical" evidence="7">
    <location>
        <begin position="238"/>
        <end position="266"/>
    </location>
</feature>
<feature type="domain" description="ResB-like" evidence="8">
    <location>
        <begin position="90"/>
        <end position="577"/>
    </location>
</feature>
<evidence type="ECO:0000256" key="2">
    <source>
        <dbReference type="ARBA" id="ARBA00022692"/>
    </source>
</evidence>
<reference evidence="9 10" key="1">
    <citation type="submission" date="2024-09" db="EMBL/GenBank/DDBJ databases">
        <authorList>
            <person name="Lee S.D."/>
        </authorList>
    </citation>
    <scope>NUCLEOTIDE SEQUENCE [LARGE SCALE GENOMIC DNA]</scope>
    <source>
        <strain evidence="9 10">N1-1</strain>
    </source>
</reference>
<sequence length="628" mass="67200">MSDPRPETAEQGDALSEREEQRELAAAGRLSSAPLDETAEALNADAHTRAGGTDADGAQAGAGDGTGAAAVVGIGFVGWLRWGWRQLTSMRIALVLLFLLSLAAVPGSLIPQTSASPANVQTWHKAHPGWAPLFDKLDMFSVYSSFWFSAIYLLLFISLVGCIIPRTWQFVGVLRAKPPTAPRHLSRLPVYATWRSSADPDAVLAESRRLLGRRRFRVAAQGSAVSSEKGYLREVGNLLFHISLVAMLIAFAFTKLAGGMGTVIVVEGDTFSNNVTQYDDFEPSAFYTADSLKPFHFRLDSFKATWQTSGSQVGTARTFAANVTYWNGASDKNPTKGTIEVNHPLEIGGSNVYLTAHGYAPVLQVTNAKGEVIFNGPTACLPQDSNITSMCAFKISDGYVDSSGKSTQVGLTAIFAPTMAAESTFNTQGPHSIFPDLLNPELALSAYYGDLGNNAGDPQSVYELDTTHMKPYMVTNTQGKAEQLKVLLQPGQHFNLPSGGTVTMTGIKQWVNFTVSSNPGTTEALVSAALAILGLIGSLFVQRRRIWVRAVAGPDGTTTVELAGLARSESSRIAEELAEVALALQDVAPADRDDTSDADENHTDADDTVADGQSEDPELTSTSLSKER</sequence>
<dbReference type="InterPro" id="IPR007816">
    <property type="entry name" value="ResB-like_domain"/>
</dbReference>
<dbReference type="Proteomes" id="UP001592582">
    <property type="component" value="Unassembled WGS sequence"/>
</dbReference>
<keyword evidence="4 7" id="KW-1133">Transmembrane helix</keyword>
<evidence type="ECO:0000256" key="1">
    <source>
        <dbReference type="ARBA" id="ARBA00004141"/>
    </source>
</evidence>
<evidence type="ECO:0000313" key="10">
    <source>
        <dbReference type="Proteomes" id="UP001592582"/>
    </source>
</evidence>
<evidence type="ECO:0000313" key="9">
    <source>
        <dbReference type="EMBL" id="MFC1413879.1"/>
    </source>
</evidence>
<evidence type="ECO:0000256" key="4">
    <source>
        <dbReference type="ARBA" id="ARBA00022989"/>
    </source>
</evidence>
<keyword evidence="10" id="KW-1185">Reference proteome</keyword>
<feature type="region of interest" description="Disordered" evidence="6">
    <location>
        <begin position="584"/>
        <end position="628"/>
    </location>
</feature>
<protein>
    <submittedName>
        <fullName evidence="9">Cytochrome c biogenesis protein ResB</fullName>
    </submittedName>
</protein>
<keyword evidence="3" id="KW-0201">Cytochrome c-type biogenesis</keyword>
<dbReference type="PANTHER" id="PTHR31566">
    <property type="entry name" value="CYTOCHROME C BIOGENESIS PROTEIN CCS1, CHLOROPLASTIC"/>
    <property type="match status" value="1"/>
</dbReference>
<organism evidence="9 10">
    <name type="scientific">Streptacidiphilus alkalitolerans</name>
    <dbReference type="NCBI Taxonomy" id="3342712"/>
    <lineage>
        <taxon>Bacteria</taxon>
        <taxon>Bacillati</taxon>
        <taxon>Actinomycetota</taxon>
        <taxon>Actinomycetes</taxon>
        <taxon>Kitasatosporales</taxon>
        <taxon>Streptomycetaceae</taxon>
        <taxon>Streptacidiphilus</taxon>
    </lineage>
</organism>
<dbReference type="InterPro" id="IPR023494">
    <property type="entry name" value="Cyt_c_bgen_Ccs1/CcsB/ResB"/>
</dbReference>
<feature type="region of interest" description="Disordered" evidence="6">
    <location>
        <begin position="1"/>
        <end position="35"/>
    </location>
</feature>
<accession>A0ABV6VJG4</accession>
<evidence type="ECO:0000259" key="8">
    <source>
        <dbReference type="Pfam" id="PF05140"/>
    </source>
</evidence>
<feature type="compositionally biased region" description="Basic and acidic residues" evidence="6">
    <location>
        <begin position="589"/>
        <end position="605"/>
    </location>
</feature>
<comment type="subcellular location">
    <subcellularLocation>
        <location evidence="1">Membrane</location>
        <topology evidence="1">Multi-pass membrane protein</topology>
    </subcellularLocation>
</comment>
<keyword evidence="5 7" id="KW-0472">Membrane</keyword>
<feature type="transmembrane region" description="Helical" evidence="7">
    <location>
        <begin position="146"/>
        <end position="168"/>
    </location>
</feature>
<feature type="transmembrane region" description="Helical" evidence="7">
    <location>
        <begin position="92"/>
        <end position="110"/>
    </location>
</feature>
<feature type="compositionally biased region" description="Polar residues" evidence="6">
    <location>
        <begin position="619"/>
        <end position="628"/>
    </location>
</feature>
<evidence type="ECO:0000256" key="7">
    <source>
        <dbReference type="SAM" id="Phobius"/>
    </source>
</evidence>
<name>A0ABV6VJG4_9ACTN</name>
<feature type="compositionally biased region" description="Acidic residues" evidence="6">
    <location>
        <begin position="606"/>
        <end position="618"/>
    </location>
</feature>
<evidence type="ECO:0000256" key="3">
    <source>
        <dbReference type="ARBA" id="ARBA00022748"/>
    </source>
</evidence>
<evidence type="ECO:0000256" key="5">
    <source>
        <dbReference type="ARBA" id="ARBA00023136"/>
    </source>
</evidence>